<feature type="domain" description="Peptidase S12 Pab87-related C-terminal" evidence="4">
    <location>
        <begin position="408"/>
        <end position="501"/>
    </location>
</feature>
<evidence type="ECO:0000256" key="1">
    <source>
        <dbReference type="SAM" id="MobiDB-lite"/>
    </source>
</evidence>
<keyword evidence="6" id="KW-1185">Reference proteome</keyword>
<evidence type="ECO:0000313" key="5">
    <source>
        <dbReference type="EMBL" id="SOD11718.1"/>
    </source>
</evidence>
<dbReference type="EMBL" id="OCMT01000001">
    <property type="protein sequence ID" value="SOD11718.1"/>
    <property type="molecule type" value="Genomic_DNA"/>
</dbReference>
<evidence type="ECO:0000313" key="6">
    <source>
        <dbReference type="Proteomes" id="UP000219281"/>
    </source>
</evidence>
<dbReference type="InterPro" id="IPR021860">
    <property type="entry name" value="Peptidase_S12_Pab87-rel_C"/>
</dbReference>
<dbReference type="Pfam" id="PF11954">
    <property type="entry name" value="DUF3471"/>
    <property type="match status" value="1"/>
</dbReference>
<proteinExistence type="predicted"/>
<accession>A0A285ZQ14</accession>
<dbReference type="Gene3D" id="2.40.128.600">
    <property type="match status" value="1"/>
</dbReference>
<sequence length="601" mass="67232">MKLFVLISSLLTTVAFSVQAQKNSKTTDQIPSIDSVLNQVLKDQHIAGFAVAIVKGDEVIYSKGFGYRDIENKKPVTPNTLFAIGSSSKAFTSSLVGLLEKEGKLKLDDKATSLLPQLSFYNAEMNNQITVRDLMAHRTGLSRYDYSWLLFNTANRDSIISRVKYMKPTSGVREKWYYNNFMFLAQGMIVEKISGKTWEQNIKEKFFIPLEMTRSNTDIKQFENDSDAALPYVTIDSTNKKIDYYNINGMGPAGSINSSVNDMANWLKVWISGGNFKGKNILPSSYVGEAASSQMVMDGGLPKGRKDIYISNYGLGWMLSSYRGYYEVEHGGNINGFSASVAFYPTEKLGVVVLTNQNNSQVPDVVRNSIVDRLFQLKPIDWNGDAKKAAEAVSKNNKSKKKEKNIVPNTTPSHQLKDYVGDFETPAYGVVSVTNEKNGLYAQAGNNRLYLKHVHFDVFEPKDVNKKGVVDTSSSENLFNFFSDNKGKISGLTIQLDPDKEPVLFTYKPKIKVLDIKLLQSYVGDYELGKTIIKVYLKANTLFVAVPGQPDYETLVVDDHTFDIKVLKGYSVKFEILPSRKVASLSFIQPNGTFVAERKIN</sequence>
<organism evidence="5 6">
    <name type="scientific">Pedobacter xixiisoli</name>
    <dbReference type="NCBI Taxonomy" id="1476464"/>
    <lineage>
        <taxon>Bacteria</taxon>
        <taxon>Pseudomonadati</taxon>
        <taxon>Bacteroidota</taxon>
        <taxon>Sphingobacteriia</taxon>
        <taxon>Sphingobacteriales</taxon>
        <taxon>Sphingobacteriaceae</taxon>
        <taxon>Pedobacter</taxon>
    </lineage>
</organism>
<dbReference type="PANTHER" id="PTHR46825:SF15">
    <property type="entry name" value="BETA-LACTAMASE-RELATED DOMAIN-CONTAINING PROTEIN"/>
    <property type="match status" value="1"/>
</dbReference>
<name>A0A285ZQ14_9SPHI</name>
<dbReference type="InterPro" id="IPR050491">
    <property type="entry name" value="AmpC-like"/>
</dbReference>
<gene>
    <name evidence="5" type="ORF">SAMN06297358_0296</name>
</gene>
<dbReference type="InterPro" id="IPR001466">
    <property type="entry name" value="Beta-lactam-related"/>
</dbReference>
<evidence type="ECO:0000259" key="4">
    <source>
        <dbReference type="Pfam" id="PF11954"/>
    </source>
</evidence>
<reference evidence="6" key="1">
    <citation type="submission" date="2017-09" db="EMBL/GenBank/DDBJ databases">
        <authorList>
            <person name="Varghese N."/>
            <person name="Submissions S."/>
        </authorList>
    </citation>
    <scope>NUCLEOTIDE SEQUENCE [LARGE SCALE GENOMIC DNA]</scope>
    <source>
        <strain evidence="6">CGMCC 1.12803</strain>
    </source>
</reference>
<dbReference type="PANTHER" id="PTHR46825">
    <property type="entry name" value="D-ALANYL-D-ALANINE-CARBOXYPEPTIDASE/ENDOPEPTIDASE AMPH"/>
    <property type="match status" value="1"/>
</dbReference>
<keyword evidence="2" id="KW-0732">Signal</keyword>
<dbReference type="SUPFAM" id="SSF56601">
    <property type="entry name" value="beta-lactamase/transpeptidase-like"/>
    <property type="match status" value="1"/>
</dbReference>
<evidence type="ECO:0000256" key="2">
    <source>
        <dbReference type="SAM" id="SignalP"/>
    </source>
</evidence>
<dbReference type="RefSeq" id="WP_097127866.1">
    <property type="nucleotide sequence ID" value="NZ_OCMT01000001.1"/>
</dbReference>
<dbReference type="Pfam" id="PF00144">
    <property type="entry name" value="Beta-lactamase"/>
    <property type="match status" value="1"/>
</dbReference>
<protein>
    <submittedName>
        <fullName evidence="5">CubicO group peptidase, beta-lactamase class C family</fullName>
    </submittedName>
</protein>
<evidence type="ECO:0000259" key="3">
    <source>
        <dbReference type="Pfam" id="PF00144"/>
    </source>
</evidence>
<feature type="chain" id="PRO_5012990340" evidence="2">
    <location>
        <begin position="21"/>
        <end position="601"/>
    </location>
</feature>
<feature type="region of interest" description="Disordered" evidence="1">
    <location>
        <begin position="391"/>
        <end position="413"/>
    </location>
</feature>
<dbReference type="Proteomes" id="UP000219281">
    <property type="component" value="Unassembled WGS sequence"/>
</dbReference>
<feature type="signal peptide" evidence="2">
    <location>
        <begin position="1"/>
        <end position="20"/>
    </location>
</feature>
<dbReference type="InterPro" id="IPR012338">
    <property type="entry name" value="Beta-lactam/transpept-like"/>
</dbReference>
<dbReference type="AlphaFoldDB" id="A0A285ZQ14"/>
<feature type="domain" description="Beta-lactamase-related" evidence="3">
    <location>
        <begin position="34"/>
        <end position="368"/>
    </location>
</feature>
<dbReference type="OrthoDB" id="1522765at2"/>
<dbReference type="Gene3D" id="3.40.710.10">
    <property type="entry name" value="DD-peptidase/beta-lactamase superfamily"/>
    <property type="match status" value="1"/>
</dbReference>